<sequence>MNDKFSLTTICFVRSHHFHEFKTRESLDRYNRPNKYRIVIWMEDLHKDVPVKIEEQVNDEETPTRIIDKIAAVLIGLINNLFFLIVSSSAQRIVLHFEASGYIAAVNWSSTICSLFASSINAFLSSRNISYDWRYASNTFFMAIGLLGCAIAPNFWVACISIVFVGFPCDFGESVSLGYFAHIKKQSLVKFWSIGTATAGVLGGGYSALCIKLDFDYRLSFYCLTPLIVIYACSYFCILRIRQSKNSNSSIFTADSIQEPINESLNESFHDTSTTPLLQSTNSVHLTENATTPENENLIKSTERKIHCCNFHLIKKIFRYIWTCDTVYFCQYVIASAFIDCAQTEEIQEKYKYLFPLLSLVQHIGVLIFCSSLHFFKFPYLEFMSFLQCANFGIWLSQAMLHWMPLWAEFVCIFFVGSVGGLSYVNTYHMLLNDDKLDPKEKELGANFTSFSVLIAVLFSSVFTLIAEKTFLKDFVPES</sequence>
<dbReference type="SUPFAM" id="SSF103473">
    <property type="entry name" value="MFS general substrate transporter"/>
    <property type="match status" value="1"/>
</dbReference>
<dbReference type="InterPro" id="IPR036259">
    <property type="entry name" value="MFS_trans_sf"/>
</dbReference>
<dbReference type="GO" id="GO:0016020">
    <property type="term" value="C:membrane"/>
    <property type="evidence" value="ECO:0007669"/>
    <property type="project" value="UniProtKB-UniRule"/>
</dbReference>
<feature type="transmembrane region" description="Helical" evidence="6">
    <location>
        <begin position="140"/>
        <end position="167"/>
    </location>
</feature>
<gene>
    <name evidence="7" type="ORF">TRFO_01375</name>
</gene>
<dbReference type="PANTHER" id="PTHR10981">
    <property type="entry name" value="BATTENIN"/>
    <property type="match status" value="1"/>
</dbReference>
<feature type="transmembrane region" description="Helical" evidence="6">
    <location>
        <begin position="70"/>
        <end position="87"/>
    </location>
</feature>
<keyword evidence="3 6" id="KW-0812">Transmembrane</keyword>
<evidence type="ECO:0000256" key="6">
    <source>
        <dbReference type="RuleBase" id="RU361113"/>
    </source>
</evidence>
<accession>A0A1J4KC25</accession>
<protein>
    <submittedName>
        <fullName evidence="7">CLN3 protein</fullName>
    </submittedName>
</protein>
<dbReference type="PANTHER" id="PTHR10981:SF7">
    <property type="entry name" value="BATTENIN"/>
    <property type="match status" value="1"/>
</dbReference>
<comment type="caution">
    <text evidence="7">The sequence shown here is derived from an EMBL/GenBank/DDBJ whole genome shotgun (WGS) entry which is preliminary data.</text>
</comment>
<dbReference type="VEuPathDB" id="TrichDB:TRFO_01375"/>
<feature type="transmembrane region" description="Helical" evidence="6">
    <location>
        <begin position="446"/>
        <end position="467"/>
    </location>
</feature>
<evidence type="ECO:0000256" key="4">
    <source>
        <dbReference type="ARBA" id="ARBA00022989"/>
    </source>
</evidence>
<dbReference type="Proteomes" id="UP000179807">
    <property type="component" value="Unassembled WGS sequence"/>
</dbReference>
<dbReference type="InterPro" id="IPR003492">
    <property type="entry name" value="Battenin_disease_Cln3"/>
</dbReference>
<dbReference type="EMBL" id="MLAK01000704">
    <property type="protein sequence ID" value="OHT07214.1"/>
    <property type="molecule type" value="Genomic_DNA"/>
</dbReference>
<dbReference type="AlphaFoldDB" id="A0A1J4KC25"/>
<keyword evidence="5 6" id="KW-0472">Membrane</keyword>
<comment type="subcellular location">
    <subcellularLocation>
        <location evidence="1">Endomembrane system</location>
        <topology evidence="1">Multi-pass membrane protein</topology>
    </subcellularLocation>
</comment>
<dbReference type="CDD" id="cd06174">
    <property type="entry name" value="MFS"/>
    <property type="match status" value="1"/>
</dbReference>
<reference evidence="7" key="1">
    <citation type="submission" date="2016-10" db="EMBL/GenBank/DDBJ databases">
        <authorList>
            <person name="Benchimol M."/>
            <person name="Almeida L.G."/>
            <person name="Vasconcelos A.T."/>
            <person name="Perreira-Neves A."/>
            <person name="Rosa I.A."/>
            <person name="Tasca T."/>
            <person name="Bogo M.R."/>
            <person name="de Souza W."/>
        </authorList>
    </citation>
    <scope>NUCLEOTIDE SEQUENCE [LARGE SCALE GENOMIC DNA]</scope>
    <source>
        <strain evidence="7">K</strain>
    </source>
</reference>
<name>A0A1J4KC25_9EUKA</name>
<feature type="transmembrane region" description="Helical" evidence="6">
    <location>
        <begin position="406"/>
        <end position="425"/>
    </location>
</feature>
<dbReference type="Gene3D" id="1.20.1250.20">
    <property type="entry name" value="MFS general substrate transporter like domains"/>
    <property type="match status" value="1"/>
</dbReference>
<evidence type="ECO:0000256" key="2">
    <source>
        <dbReference type="ARBA" id="ARBA00007467"/>
    </source>
</evidence>
<dbReference type="GeneID" id="94824769"/>
<comment type="similarity">
    <text evidence="2 6">Belongs to the battenin family.</text>
</comment>
<feature type="transmembrane region" description="Helical" evidence="6">
    <location>
        <begin position="353"/>
        <end position="376"/>
    </location>
</feature>
<dbReference type="RefSeq" id="XP_068360350.1">
    <property type="nucleotide sequence ID" value="XM_068490065.1"/>
</dbReference>
<evidence type="ECO:0000313" key="7">
    <source>
        <dbReference type="EMBL" id="OHT07214.1"/>
    </source>
</evidence>
<dbReference type="GO" id="GO:0005773">
    <property type="term" value="C:vacuole"/>
    <property type="evidence" value="ECO:0007669"/>
    <property type="project" value="UniProtKB-ARBA"/>
</dbReference>
<evidence type="ECO:0000256" key="1">
    <source>
        <dbReference type="ARBA" id="ARBA00004127"/>
    </source>
</evidence>
<dbReference type="PRINTS" id="PR01315">
    <property type="entry name" value="BATTENIN"/>
</dbReference>
<feature type="transmembrane region" description="Helical" evidence="6">
    <location>
        <begin position="99"/>
        <end position="120"/>
    </location>
</feature>
<evidence type="ECO:0000256" key="3">
    <source>
        <dbReference type="ARBA" id="ARBA00022692"/>
    </source>
</evidence>
<keyword evidence="8" id="KW-1185">Reference proteome</keyword>
<keyword evidence="4 6" id="KW-1133">Transmembrane helix</keyword>
<dbReference type="GO" id="GO:0012505">
    <property type="term" value="C:endomembrane system"/>
    <property type="evidence" value="ECO:0007669"/>
    <property type="project" value="UniProtKB-SubCell"/>
</dbReference>
<proteinExistence type="inferred from homology"/>
<dbReference type="OrthoDB" id="5965864at2759"/>
<evidence type="ECO:0000256" key="5">
    <source>
        <dbReference type="ARBA" id="ARBA00023136"/>
    </source>
</evidence>
<evidence type="ECO:0000313" key="8">
    <source>
        <dbReference type="Proteomes" id="UP000179807"/>
    </source>
</evidence>
<dbReference type="Pfam" id="PF02487">
    <property type="entry name" value="CLN3"/>
    <property type="match status" value="1"/>
</dbReference>
<organism evidence="7 8">
    <name type="scientific">Tritrichomonas foetus</name>
    <dbReference type="NCBI Taxonomy" id="1144522"/>
    <lineage>
        <taxon>Eukaryota</taxon>
        <taxon>Metamonada</taxon>
        <taxon>Parabasalia</taxon>
        <taxon>Tritrichomonadida</taxon>
        <taxon>Tritrichomonadidae</taxon>
        <taxon>Tritrichomonas</taxon>
    </lineage>
</organism>
<feature type="transmembrane region" description="Helical" evidence="6">
    <location>
        <begin position="219"/>
        <end position="239"/>
    </location>
</feature>